<dbReference type="AlphaFoldDB" id="A0A3P8KEY9"/>
<keyword evidence="8" id="KW-0902">Two-component regulatory system</keyword>
<feature type="domain" description="Histidine kinase/HSP90-like ATPase" evidence="11">
    <location>
        <begin position="276"/>
        <end position="353"/>
    </location>
</feature>
<dbReference type="Gene3D" id="3.30.565.10">
    <property type="entry name" value="Histidine kinase-like ATPase, C-terminal domain"/>
    <property type="match status" value="1"/>
</dbReference>
<dbReference type="InterPro" id="IPR036890">
    <property type="entry name" value="HATPase_C_sf"/>
</dbReference>
<evidence type="ECO:0000259" key="11">
    <source>
        <dbReference type="Pfam" id="PF13581"/>
    </source>
</evidence>
<proteinExistence type="predicted"/>
<evidence type="ECO:0000256" key="8">
    <source>
        <dbReference type="ARBA" id="ARBA00023012"/>
    </source>
</evidence>
<keyword evidence="5" id="KW-0547">Nucleotide-binding</keyword>
<evidence type="ECO:0000313" key="12">
    <source>
        <dbReference type="EMBL" id="MBS4103832.1"/>
    </source>
</evidence>
<dbReference type="GO" id="GO:0005524">
    <property type="term" value="F:ATP binding"/>
    <property type="evidence" value="ECO:0007669"/>
    <property type="project" value="UniProtKB-KW"/>
</dbReference>
<dbReference type="InterPro" id="IPR011712">
    <property type="entry name" value="Sig_transdc_His_kin_sub3_dim/P"/>
</dbReference>
<dbReference type="Pfam" id="PF13581">
    <property type="entry name" value="HATPase_c_2"/>
    <property type="match status" value="1"/>
</dbReference>
<organism evidence="13 14">
    <name type="scientific">Tsukamurella paurometabola</name>
    <name type="common">Corynebacterium paurometabolum</name>
    <dbReference type="NCBI Taxonomy" id="2061"/>
    <lineage>
        <taxon>Bacteria</taxon>
        <taxon>Bacillati</taxon>
        <taxon>Actinomycetota</taxon>
        <taxon>Actinomycetes</taxon>
        <taxon>Mycobacteriales</taxon>
        <taxon>Tsukamurellaceae</taxon>
        <taxon>Tsukamurella</taxon>
    </lineage>
</organism>
<dbReference type="PANTHER" id="PTHR24421">
    <property type="entry name" value="NITRATE/NITRITE SENSOR PROTEIN NARX-RELATED"/>
    <property type="match status" value="1"/>
</dbReference>
<evidence type="ECO:0000256" key="4">
    <source>
        <dbReference type="ARBA" id="ARBA00022679"/>
    </source>
</evidence>
<comment type="catalytic activity">
    <reaction evidence="1">
        <text>ATP + protein L-histidine = ADP + protein N-phospho-L-histidine.</text>
        <dbReference type="EC" id="2.7.13.3"/>
    </reaction>
</comment>
<evidence type="ECO:0000256" key="9">
    <source>
        <dbReference type="SAM" id="Phobius"/>
    </source>
</evidence>
<dbReference type="RefSeq" id="WP_126195696.1">
    <property type="nucleotide sequence ID" value="NZ_CP085954.1"/>
</dbReference>
<protein>
    <recommendedName>
        <fullName evidence="2">histidine kinase</fullName>
        <ecNumber evidence="2">2.7.13.3</ecNumber>
    </recommendedName>
</protein>
<name>A0A3P8KEY9_TSUPA</name>
<reference evidence="13 14" key="1">
    <citation type="submission" date="2018-12" db="EMBL/GenBank/DDBJ databases">
        <authorList>
            <consortium name="Pathogen Informatics"/>
        </authorList>
    </citation>
    <scope>NUCLEOTIDE SEQUENCE [LARGE SCALE GENOMIC DNA]</scope>
    <source>
        <strain evidence="13 14">NCTC10741</strain>
    </source>
</reference>
<feature type="transmembrane region" description="Helical" evidence="9">
    <location>
        <begin position="52"/>
        <end position="70"/>
    </location>
</feature>
<dbReference type="GO" id="GO:0016020">
    <property type="term" value="C:membrane"/>
    <property type="evidence" value="ECO:0007669"/>
    <property type="project" value="InterPro"/>
</dbReference>
<keyword evidence="9" id="KW-1133">Transmembrane helix</keyword>
<feature type="transmembrane region" description="Helical" evidence="9">
    <location>
        <begin position="6"/>
        <end position="24"/>
    </location>
</feature>
<sequence length="381" mass="41048">MTRTDLIYFVALLPWVPIAWYIVLARGSPRDGVIAAVCYTVATAAVPFRRRAVAVSAAVTFAAFAVMVATRSTTSLGVFPLLICAPLSIVAVVQWHPRRWPGIAATAVAAVGSIWSPAVVPATQKQWVYALHIAVLALCYSWASRRRLERENTRREREDAVRRAHDAERERIAEELHDGLGHALTAIRAKSATAAAGTADPQRMSEALQVIARLSADSLVDLRRTLGLLSRNDGGDTDGTSVTLHHFLADLQRLNAGLTVTPDPATIDRIDSALASPARAVVRQVVEEAVINVIRHNGAGCPVTVRLDLIRRPGHAEMVSIDIVNPVRQSAGPSDTRGSGRGLTMLRQRVADVGGVAAVDAGRERFTVKAIIPLAEAVRHR</sequence>
<keyword evidence="7" id="KW-0067">ATP-binding</keyword>
<keyword evidence="15" id="KW-1185">Reference proteome</keyword>
<dbReference type="Proteomes" id="UP000271626">
    <property type="component" value="Chromosome"/>
</dbReference>
<evidence type="ECO:0000256" key="5">
    <source>
        <dbReference type="ARBA" id="ARBA00022741"/>
    </source>
</evidence>
<evidence type="ECO:0000256" key="6">
    <source>
        <dbReference type="ARBA" id="ARBA00022777"/>
    </source>
</evidence>
<dbReference type="OrthoDB" id="227596at2"/>
<evidence type="ECO:0000313" key="13">
    <source>
        <dbReference type="EMBL" id="VDR38438.1"/>
    </source>
</evidence>
<evidence type="ECO:0000256" key="3">
    <source>
        <dbReference type="ARBA" id="ARBA00022553"/>
    </source>
</evidence>
<feature type="domain" description="Signal transduction histidine kinase subgroup 3 dimerisation and phosphoacceptor" evidence="10">
    <location>
        <begin position="168"/>
        <end position="230"/>
    </location>
</feature>
<dbReference type="Gene3D" id="1.20.5.1930">
    <property type="match status" value="1"/>
</dbReference>
<gene>
    <name evidence="12" type="ORF">KFZ73_21620</name>
    <name evidence="13" type="ORF">NCTC10741_01558</name>
</gene>
<feature type="transmembrane region" description="Helical" evidence="9">
    <location>
        <begin position="100"/>
        <end position="120"/>
    </location>
</feature>
<dbReference type="InterPro" id="IPR050482">
    <property type="entry name" value="Sensor_HK_TwoCompSys"/>
</dbReference>
<dbReference type="EMBL" id="JAGXOE010000084">
    <property type="protein sequence ID" value="MBS4103832.1"/>
    <property type="molecule type" value="Genomic_DNA"/>
</dbReference>
<dbReference type="EMBL" id="LR131273">
    <property type="protein sequence ID" value="VDR38438.1"/>
    <property type="molecule type" value="Genomic_DNA"/>
</dbReference>
<keyword evidence="9" id="KW-0472">Membrane</keyword>
<reference evidence="12 15" key="2">
    <citation type="submission" date="2021-04" db="EMBL/GenBank/DDBJ databases">
        <title>Whole genome sequence analysis of a thiophenic sulfur metabolizing bacteria.</title>
        <authorList>
            <person name="Akhtar N."/>
            <person name="Akram J."/>
            <person name="Aslam A."/>
        </authorList>
    </citation>
    <scope>NUCLEOTIDE SEQUENCE [LARGE SCALE GENOMIC DNA]</scope>
    <source>
        <strain evidence="12 15">3OW</strain>
    </source>
</reference>
<evidence type="ECO:0000256" key="2">
    <source>
        <dbReference type="ARBA" id="ARBA00012438"/>
    </source>
</evidence>
<evidence type="ECO:0000256" key="7">
    <source>
        <dbReference type="ARBA" id="ARBA00022840"/>
    </source>
</evidence>
<evidence type="ECO:0000313" key="14">
    <source>
        <dbReference type="Proteomes" id="UP000271626"/>
    </source>
</evidence>
<dbReference type="GO" id="GO:0000155">
    <property type="term" value="F:phosphorelay sensor kinase activity"/>
    <property type="evidence" value="ECO:0007669"/>
    <property type="project" value="InterPro"/>
</dbReference>
<dbReference type="Proteomes" id="UP000676853">
    <property type="component" value="Unassembled WGS sequence"/>
</dbReference>
<accession>A0A3P8KEY9</accession>
<keyword evidence="3" id="KW-0597">Phosphoprotein</keyword>
<feature type="transmembrane region" description="Helical" evidence="9">
    <location>
        <begin position="76"/>
        <end position="93"/>
    </location>
</feature>
<evidence type="ECO:0000259" key="10">
    <source>
        <dbReference type="Pfam" id="PF07730"/>
    </source>
</evidence>
<dbReference type="EC" id="2.7.13.3" evidence="2"/>
<keyword evidence="6 13" id="KW-0418">Kinase</keyword>
<dbReference type="Pfam" id="PF07730">
    <property type="entry name" value="HisKA_3"/>
    <property type="match status" value="1"/>
</dbReference>
<evidence type="ECO:0000256" key="1">
    <source>
        <dbReference type="ARBA" id="ARBA00000085"/>
    </source>
</evidence>
<feature type="transmembrane region" description="Helical" evidence="9">
    <location>
        <begin position="126"/>
        <end position="143"/>
    </location>
</feature>
<evidence type="ECO:0000313" key="15">
    <source>
        <dbReference type="Proteomes" id="UP000676853"/>
    </source>
</evidence>
<keyword evidence="9" id="KW-0812">Transmembrane</keyword>
<dbReference type="GO" id="GO:0046983">
    <property type="term" value="F:protein dimerization activity"/>
    <property type="evidence" value="ECO:0007669"/>
    <property type="project" value="InterPro"/>
</dbReference>
<dbReference type="PANTHER" id="PTHR24421:SF10">
    <property type="entry name" value="NITRATE_NITRITE SENSOR PROTEIN NARQ"/>
    <property type="match status" value="1"/>
</dbReference>
<dbReference type="InterPro" id="IPR003594">
    <property type="entry name" value="HATPase_dom"/>
</dbReference>
<keyword evidence="4" id="KW-0808">Transferase</keyword>